<evidence type="ECO:0000313" key="5">
    <source>
        <dbReference type="Proteomes" id="UP000256561"/>
    </source>
</evidence>
<sequence>MSAVYRPLLLLIAFASYAATAKNIEQSFPVSSGQLLTLKTDQGRIEVRTHSLEQIDVNVFVEGEQEDEFDVSFTPTGQGLQINGEKTSESHHRRLKVSYEITVPENFNLDLDTSGGSISIDDLKGNAEARTSGGSIAVGDINGDVELHTSGGSIQTENIYGGIDAHTSGGSIRVTFAHQPTQNASLSTSGGSIIAKLPMDATFDLNASTSGGKVRSEFEVQGQIRKQSIRGSVNGGGPELALHTSGGSVRVEKI</sequence>
<accession>A0A3D8M585</accession>
<evidence type="ECO:0000256" key="2">
    <source>
        <dbReference type="SAM" id="SignalP"/>
    </source>
</evidence>
<name>A0A3D8M585_9ALTE</name>
<protein>
    <recommendedName>
        <fullName evidence="3">DUF4097 domain-containing protein</fullName>
    </recommendedName>
</protein>
<feature type="domain" description="DUF4097" evidence="3">
    <location>
        <begin position="108"/>
        <end position="251"/>
    </location>
</feature>
<organism evidence="4 5">
    <name type="scientific">Alteromonas aestuariivivens</name>
    <dbReference type="NCBI Taxonomy" id="1938339"/>
    <lineage>
        <taxon>Bacteria</taxon>
        <taxon>Pseudomonadati</taxon>
        <taxon>Pseudomonadota</taxon>
        <taxon>Gammaproteobacteria</taxon>
        <taxon>Alteromonadales</taxon>
        <taxon>Alteromonadaceae</taxon>
        <taxon>Alteromonas/Salinimonas group</taxon>
        <taxon>Alteromonas</taxon>
    </lineage>
</organism>
<evidence type="ECO:0000259" key="3">
    <source>
        <dbReference type="Pfam" id="PF13349"/>
    </source>
</evidence>
<keyword evidence="2" id="KW-0732">Signal</keyword>
<dbReference type="PANTHER" id="PTHR34094:SF1">
    <property type="entry name" value="PROTEIN FAM185A"/>
    <property type="match status" value="1"/>
</dbReference>
<feature type="signal peptide" evidence="2">
    <location>
        <begin position="1"/>
        <end position="18"/>
    </location>
</feature>
<dbReference type="Pfam" id="PF13349">
    <property type="entry name" value="DUF4097"/>
    <property type="match status" value="1"/>
</dbReference>
<dbReference type="AlphaFoldDB" id="A0A3D8M585"/>
<reference evidence="5" key="1">
    <citation type="submission" date="2018-08" db="EMBL/GenBank/DDBJ databases">
        <authorList>
            <person name="Zhang J."/>
            <person name="Du Z.-J."/>
        </authorList>
    </citation>
    <scope>NUCLEOTIDE SEQUENCE [LARGE SCALE GENOMIC DNA]</scope>
    <source>
        <strain evidence="5">KCTC 52655</strain>
    </source>
</reference>
<dbReference type="Proteomes" id="UP000256561">
    <property type="component" value="Unassembled WGS sequence"/>
</dbReference>
<dbReference type="PANTHER" id="PTHR34094">
    <property type="match status" value="1"/>
</dbReference>
<evidence type="ECO:0000313" key="4">
    <source>
        <dbReference type="EMBL" id="RDV24791.1"/>
    </source>
</evidence>
<gene>
    <name evidence="4" type="ORF">DXV75_11970</name>
</gene>
<evidence type="ECO:0000256" key="1">
    <source>
        <dbReference type="SAM" id="MobiDB-lite"/>
    </source>
</evidence>
<dbReference type="InterPro" id="IPR025164">
    <property type="entry name" value="Toastrack_DUF4097"/>
</dbReference>
<comment type="caution">
    <text evidence="4">The sequence shown here is derived from an EMBL/GenBank/DDBJ whole genome shotgun (WGS) entry which is preliminary data.</text>
</comment>
<dbReference type="EMBL" id="QRHA01000008">
    <property type="protein sequence ID" value="RDV24791.1"/>
    <property type="molecule type" value="Genomic_DNA"/>
</dbReference>
<feature type="region of interest" description="Disordered" evidence="1">
    <location>
        <begin position="229"/>
        <end position="254"/>
    </location>
</feature>
<dbReference type="OrthoDB" id="187423at2"/>
<keyword evidence="5" id="KW-1185">Reference proteome</keyword>
<feature type="chain" id="PRO_5017564935" description="DUF4097 domain-containing protein" evidence="2">
    <location>
        <begin position="19"/>
        <end position="254"/>
    </location>
</feature>
<proteinExistence type="predicted"/>
<dbReference type="RefSeq" id="WP_115593663.1">
    <property type="nucleotide sequence ID" value="NZ_QRHA01000008.1"/>
</dbReference>